<gene>
    <name evidence="1" type="ORF">GFK26_21495</name>
</gene>
<dbReference type="Pfam" id="PF01263">
    <property type="entry name" value="Aldose_epim"/>
    <property type="match status" value="1"/>
</dbReference>
<dbReference type="GO" id="GO:0016853">
    <property type="term" value="F:isomerase activity"/>
    <property type="evidence" value="ECO:0007669"/>
    <property type="project" value="InterPro"/>
</dbReference>
<dbReference type="GO" id="GO:0005975">
    <property type="term" value="P:carbohydrate metabolic process"/>
    <property type="evidence" value="ECO:0007669"/>
    <property type="project" value="InterPro"/>
</dbReference>
<dbReference type="InterPro" id="IPR014718">
    <property type="entry name" value="GH-type_carb-bd"/>
</dbReference>
<accession>A0A5Q0M7H6</accession>
<evidence type="ECO:0000313" key="1">
    <source>
        <dbReference type="EMBL" id="QFZ85148.1"/>
    </source>
</evidence>
<name>A0A5Q0M7H6_VARPD</name>
<dbReference type="EMBL" id="CP045644">
    <property type="protein sequence ID" value="QFZ85148.1"/>
    <property type="molecule type" value="Genomic_DNA"/>
</dbReference>
<sequence>MALCASPEHGVAMNAVRLRAGRSELRLLPAAGGRITACTLAAPDGLLQQVLQPYPEQHADLDQWAKGGIYPLVPYNGRIRDARLRHADRDWALTPHAGSPHTLHGIAQRRPWQLLTCEESRARLAYVHAADAHWPWAFEAAMDIALDPGRVRIALTLRNTGSADMPGGVGLHPYFVHRADNQVRFDAGPAWPFDADYLPREPAADGGNRRLWILGATDFVAGEVTHFIADWSGTLELRSAQARPVLLLASGAMDQLVIHRPADAPHVCIEPVSHLPDGFNLHARNVAGTGTRILAPGAQLQGQLDIVLG</sequence>
<dbReference type="InterPro" id="IPR008183">
    <property type="entry name" value="Aldose_1/G6P_1-epimerase"/>
</dbReference>
<dbReference type="Proteomes" id="UP000326780">
    <property type="component" value="Chromosome"/>
</dbReference>
<dbReference type="InterPro" id="IPR011013">
    <property type="entry name" value="Gal_mutarotase_sf_dom"/>
</dbReference>
<proteinExistence type="predicted"/>
<dbReference type="GO" id="GO:0030246">
    <property type="term" value="F:carbohydrate binding"/>
    <property type="evidence" value="ECO:0007669"/>
    <property type="project" value="InterPro"/>
</dbReference>
<reference evidence="1 2" key="1">
    <citation type="submission" date="2019-10" db="EMBL/GenBank/DDBJ databases">
        <title>Complete genome sequence of Variovorax paradoxus 5C-2.</title>
        <authorList>
            <person name="Gogoleva N.E."/>
            <person name="Balkin A.S."/>
        </authorList>
    </citation>
    <scope>NUCLEOTIDE SEQUENCE [LARGE SCALE GENOMIC DNA]</scope>
    <source>
        <strain evidence="1 2">5C-2</strain>
    </source>
</reference>
<organism evidence="1 2">
    <name type="scientific">Variovorax paradoxus</name>
    <dbReference type="NCBI Taxonomy" id="34073"/>
    <lineage>
        <taxon>Bacteria</taxon>
        <taxon>Pseudomonadati</taxon>
        <taxon>Pseudomonadota</taxon>
        <taxon>Betaproteobacteria</taxon>
        <taxon>Burkholderiales</taxon>
        <taxon>Comamonadaceae</taxon>
        <taxon>Variovorax</taxon>
    </lineage>
</organism>
<dbReference type="SUPFAM" id="SSF74650">
    <property type="entry name" value="Galactose mutarotase-like"/>
    <property type="match status" value="1"/>
</dbReference>
<dbReference type="AlphaFoldDB" id="A0A5Q0M7H6"/>
<dbReference type="Gene3D" id="2.70.98.10">
    <property type="match status" value="1"/>
</dbReference>
<evidence type="ECO:0000313" key="2">
    <source>
        <dbReference type="Proteomes" id="UP000326780"/>
    </source>
</evidence>
<protein>
    <recommendedName>
        <fullName evidence="3">Aldose 1-epimerase</fullName>
    </recommendedName>
</protein>
<evidence type="ECO:0008006" key="3">
    <source>
        <dbReference type="Google" id="ProtNLM"/>
    </source>
</evidence>